<dbReference type="OrthoDB" id="4320887at2"/>
<evidence type="ECO:0000256" key="2">
    <source>
        <dbReference type="ARBA" id="ARBA00023203"/>
    </source>
</evidence>
<protein>
    <recommendedName>
        <fullName evidence="3">ADF-H domain-containing protein</fullName>
    </recommendedName>
</protein>
<dbReference type="SMART" id="SM00102">
    <property type="entry name" value="ADF"/>
    <property type="match status" value="1"/>
</dbReference>
<gene>
    <name evidence="4" type="ORF">FDA94_01520</name>
</gene>
<dbReference type="GO" id="GO:0015629">
    <property type="term" value="C:actin cytoskeleton"/>
    <property type="evidence" value="ECO:0007669"/>
    <property type="project" value="InterPro"/>
</dbReference>
<feature type="domain" description="ADF-H" evidence="3">
    <location>
        <begin position="58"/>
        <end position="189"/>
    </location>
</feature>
<dbReference type="EMBL" id="SZQA01000001">
    <property type="protein sequence ID" value="TKK91490.1"/>
    <property type="molecule type" value="Genomic_DNA"/>
</dbReference>
<dbReference type="GO" id="GO:0003779">
    <property type="term" value="F:actin binding"/>
    <property type="evidence" value="ECO:0007669"/>
    <property type="project" value="UniProtKB-KW"/>
</dbReference>
<dbReference type="PANTHER" id="PTHR11913">
    <property type="entry name" value="COFILIN-RELATED"/>
    <property type="match status" value="1"/>
</dbReference>
<keyword evidence="2" id="KW-0009">Actin-binding</keyword>
<dbReference type="InterPro" id="IPR017904">
    <property type="entry name" value="ADF/Cofilin"/>
</dbReference>
<sequence>MADLSQYLCGAVTGAGHAGVHFRRNSVGNVADGHRFVIFQGCGGALSVGRAAKGDGMSQNLDLAAEVMSAYSDMVDDRSVDYVIYKIDDDGSTIVPEKSGDGYDDFLASLPADECRWGLCEMDLGSYGALCSFEPVFFTWLPPAAPEAQRALYERSSGLLSQEFDVVVVSTTVSGPAEASHEALVNRLAAAGHPRHLELPDHDISIGRFAGKAQELLFELRSNDENERDTYGHVIFKLNRLFMHDVAQTGDLAVAHDEFLAGLPADECRWVLYTLDISSLTSEHEPTYTFFFTWIPRVAPERNRNLFYLGGDGTAMGAYETRFTPTGMLADKVEEIAECFMGDVSGLSEVSYERLWEMARRRFKRAEAEKQEDEEADRRLRQEDAIIQGEVAEGGLYR</sequence>
<evidence type="ECO:0000256" key="1">
    <source>
        <dbReference type="ARBA" id="ARBA00006844"/>
    </source>
</evidence>
<comment type="caution">
    <text evidence="4">The sequence shown here is derived from an EMBL/GenBank/DDBJ whole genome shotgun (WGS) entry which is preliminary data.</text>
</comment>
<evidence type="ECO:0000313" key="5">
    <source>
        <dbReference type="Proteomes" id="UP000308705"/>
    </source>
</evidence>
<accession>A0A4U3MQR2</accession>
<dbReference type="Pfam" id="PF00241">
    <property type="entry name" value="Cofilin_ADF"/>
    <property type="match status" value="2"/>
</dbReference>
<evidence type="ECO:0000259" key="3">
    <source>
        <dbReference type="PROSITE" id="PS51263"/>
    </source>
</evidence>
<dbReference type="InterPro" id="IPR002108">
    <property type="entry name" value="ADF-H"/>
</dbReference>
<dbReference type="PROSITE" id="PS51263">
    <property type="entry name" value="ADF_H"/>
    <property type="match status" value="1"/>
</dbReference>
<dbReference type="GO" id="GO:0030042">
    <property type="term" value="P:actin filament depolymerization"/>
    <property type="evidence" value="ECO:0007669"/>
    <property type="project" value="InterPro"/>
</dbReference>
<dbReference type="Proteomes" id="UP000308705">
    <property type="component" value="Unassembled WGS sequence"/>
</dbReference>
<name>A0A4U3MQR2_9ACTN</name>
<reference evidence="4 5" key="1">
    <citation type="submission" date="2019-04" db="EMBL/GenBank/DDBJ databases">
        <title>Herbidospora sp. NEAU-GS14.nov., a novel actinomycete isolated from soil.</title>
        <authorList>
            <person name="Han L."/>
        </authorList>
    </citation>
    <scope>NUCLEOTIDE SEQUENCE [LARGE SCALE GENOMIC DNA]</scope>
    <source>
        <strain evidence="4 5">NEAU-GS14</strain>
    </source>
</reference>
<organism evidence="4 5">
    <name type="scientific">Herbidospora galbida</name>
    <dbReference type="NCBI Taxonomy" id="2575442"/>
    <lineage>
        <taxon>Bacteria</taxon>
        <taxon>Bacillati</taxon>
        <taxon>Actinomycetota</taxon>
        <taxon>Actinomycetes</taxon>
        <taxon>Streptosporangiales</taxon>
        <taxon>Streptosporangiaceae</taxon>
        <taxon>Herbidospora</taxon>
    </lineage>
</organism>
<dbReference type="Gene3D" id="3.40.20.10">
    <property type="entry name" value="Severin"/>
    <property type="match status" value="2"/>
</dbReference>
<comment type="similarity">
    <text evidence="1">Belongs to the actin-binding proteins ADF family.</text>
</comment>
<dbReference type="InterPro" id="IPR029006">
    <property type="entry name" value="ADF-H/Gelsolin-like_dom_sf"/>
</dbReference>
<keyword evidence="5" id="KW-1185">Reference proteome</keyword>
<dbReference type="AlphaFoldDB" id="A0A4U3MQR2"/>
<proteinExistence type="inferred from homology"/>
<evidence type="ECO:0000313" key="4">
    <source>
        <dbReference type="EMBL" id="TKK91490.1"/>
    </source>
</evidence>
<dbReference type="SUPFAM" id="SSF55753">
    <property type="entry name" value="Actin depolymerizing proteins"/>
    <property type="match status" value="2"/>
</dbReference>